<reference evidence="2 3" key="1">
    <citation type="journal article" date="2015" name="Genome Announc.">
        <title>Expanding the biotechnology potential of lactobacilli through comparative genomics of 213 strains and associated genera.</title>
        <authorList>
            <person name="Sun Z."/>
            <person name="Harris H.M."/>
            <person name="McCann A."/>
            <person name="Guo C."/>
            <person name="Argimon S."/>
            <person name="Zhang W."/>
            <person name="Yang X."/>
            <person name="Jeffery I.B."/>
            <person name="Cooney J.C."/>
            <person name="Kagawa T.F."/>
            <person name="Liu W."/>
            <person name="Song Y."/>
            <person name="Salvetti E."/>
            <person name="Wrobel A."/>
            <person name="Rasinkangas P."/>
            <person name="Parkhill J."/>
            <person name="Rea M.C."/>
            <person name="O'Sullivan O."/>
            <person name="Ritari J."/>
            <person name="Douillard F.P."/>
            <person name="Paul Ross R."/>
            <person name="Yang R."/>
            <person name="Briner A.E."/>
            <person name="Felis G.E."/>
            <person name="de Vos W.M."/>
            <person name="Barrangou R."/>
            <person name="Klaenhammer T.R."/>
            <person name="Caufield P.W."/>
            <person name="Cui Y."/>
            <person name="Zhang H."/>
            <person name="O'Toole P.W."/>
        </authorList>
    </citation>
    <scope>NUCLEOTIDE SEQUENCE [LARGE SCALE GENOMIC DNA]</scope>
    <source>
        <strain evidence="2 3">DSM 16991</strain>
    </source>
</reference>
<dbReference type="PANTHER" id="PTHR35339:SF3">
    <property type="entry name" value="DUF2264 DOMAIN-CONTAINING PROTEIN"/>
    <property type="match status" value="1"/>
</dbReference>
<protein>
    <recommendedName>
        <fullName evidence="1">DUF2264 domain-containing protein</fullName>
    </recommendedName>
</protein>
<dbReference type="eggNOG" id="COG4289">
    <property type="taxonomic scope" value="Bacteria"/>
</dbReference>
<dbReference type="PATRIC" id="fig|1122147.4.peg.2695"/>
<organism evidence="2 3">
    <name type="scientific">Schleiferilactobacillus harbinensis DSM 16991</name>
    <dbReference type="NCBI Taxonomy" id="1122147"/>
    <lineage>
        <taxon>Bacteria</taxon>
        <taxon>Bacillati</taxon>
        <taxon>Bacillota</taxon>
        <taxon>Bacilli</taxon>
        <taxon>Lactobacillales</taxon>
        <taxon>Lactobacillaceae</taxon>
        <taxon>Schleiferilactobacillus</taxon>
    </lineage>
</organism>
<dbReference type="InterPro" id="IPR049349">
    <property type="entry name" value="DUF2264_N"/>
</dbReference>
<dbReference type="PIRSF" id="PIRSF014753">
    <property type="entry name" value="UCP014753"/>
    <property type="match status" value="1"/>
</dbReference>
<name>A0A0R1XCI1_9LACO</name>
<evidence type="ECO:0000313" key="3">
    <source>
        <dbReference type="Proteomes" id="UP000050949"/>
    </source>
</evidence>
<evidence type="ECO:0000313" key="2">
    <source>
        <dbReference type="EMBL" id="KRM27405.1"/>
    </source>
</evidence>
<dbReference type="Proteomes" id="UP000050949">
    <property type="component" value="Unassembled WGS sequence"/>
</dbReference>
<sequence length="379" mass="42813">MIRMTDERTYWFDTMQRIASPVLHSLANETLHSDLPTETPPLKPSALLEAFGRTICGLGPWLGATDIPENEKAVQAEFLDLYYRGLANGMRPESQDYMPIVGDHQPLVDMAFLADGILRGGDRMIDDMPEDVQDDFLYALQLTAQIKPYESNWVLFSVLVEIMRWKLDDPAYSQQKIDTLLQKMMQWYRGDGIYGDGQNVHVDYYNSYVIHPLLVDAVTYYSDAYTRSIRDVVYQRAARYAATLERVISPEGTFPVLGRSITYRFGAFHALAQAAWQHNLPENVAPSQVRAALTAVIQRTITATDMFDANGWLNIGFYGNQPTMGEGYINHGSVYLCNTVFLPLGLPVSDPFWADPAKDWTAKAIYGNAPVPRDEPVNY</sequence>
<evidence type="ECO:0000259" key="1">
    <source>
        <dbReference type="Pfam" id="PF10022"/>
    </source>
</evidence>
<dbReference type="EMBL" id="AZFW01000050">
    <property type="protein sequence ID" value="KRM27405.1"/>
    <property type="molecule type" value="Genomic_DNA"/>
</dbReference>
<dbReference type="AlphaFoldDB" id="A0A0R1XCI1"/>
<feature type="domain" description="DUF2264" evidence="1">
    <location>
        <begin position="8"/>
        <end position="360"/>
    </location>
</feature>
<dbReference type="Pfam" id="PF10022">
    <property type="entry name" value="DUF2264"/>
    <property type="match status" value="1"/>
</dbReference>
<dbReference type="InterPro" id="IPR016624">
    <property type="entry name" value="UCP014753"/>
</dbReference>
<gene>
    <name evidence="2" type="ORF">FC91_GL002614</name>
</gene>
<dbReference type="PANTHER" id="PTHR35339">
    <property type="entry name" value="LINALOOL DEHYDRATASE_ISOMERASE DOMAIN-CONTAINING PROTEIN"/>
    <property type="match status" value="1"/>
</dbReference>
<comment type="caution">
    <text evidence="2">The sequence shown here is derived from an EMBL/GenBank/DDBJ whole genome shotgun (WGS) entry which is preliminary data.</text>
</comment>
<accession>A0A0R1XCI1</accession>
<proteinExistence type="predicted"/>